<dbReference type="SUPFAM" id="SSF103481">
    <property type="entry name" value="Multidrug resistance efflux transporter EmrE"/>
    <property type="match status" value="2"/>
</dbReference>
<dbReference type="Pfam" id="PF00892">
    <property type="entry name" value="EamA"/>
    <property type="match status" value="2"/>
</dbReference>
<organism evidence="7 8">
    <name type="scientific">Paracoccus angustae</name>
    <dbReference type="NCBI Taxonomy" id="1671480"/>
    <lineage>
        <taxon>Bacteria</taxon>
        <taxon>Pseudomonadati</taxon>
        <taxon>Pseudomonadota</taxon>
        <taxon>Alphaproteobacteria</taxon>
        <taxon>Rhodobacterales</taxon>
        <taxon>Paracoccaceae</taxon>
        <taxon>Paracoccus</taxon>
    </lineage>
</organism>
<dbReference type="InterPro" id="IPR000620">
    <property type="entry name" value="EamA_dom"/>
</dbReference>
<feature type="transmembrane region" description="Helical" evidence="5">
    <location>
        <begin position="42"/>
        <end position="62"/>
    </location>
</feature>
<evidence type="ECO:0000256" key="3">
    <source>
        <dbReference type="ARBA" id="ARBA00022989"/>
    </source>
</evidence>
<keyword evidence="4 5" id="KW-0472">Membrane</keyword>
<keyword evidence="2 5" id="KW-0812">Transmembrane</keyword>
<evidence type="ECO:0000256" key="5">
    <source>
        <dbReference type="SAM" id="Phobius"/>
    </source>
</evidence>
<feature type="transmembrane region" description="Helical" evidence="5">
    <location>
        <begin position="217"/>
        <end position="237"/>
    </location>
</feature>
<feature type="transmembrane region" description="Helical" evidence="5">
    <location>
        <begin position="306"/>
        <end position="323"/>
    </location>
</feature>
<evidence type="ECO:0000313" key="8">
    <source>
        <dbReference type="Proteomes" id="UP001595539"/>
    </source>
</evidence>
<accession>A0ABV7U4W5</accession>
<dbReference type="PANTHER" id="PTHR32322">
    <property type="entry name" value="INNER MEMBRANE TRANSPORTER"/>
    <property type="match status" value="1"/>
</dbReference>
<comment type="caution">
    <text evidence="7">The sequence shown here is derived from an EMBL/GenBank/DDBJ whole genome shotgun (WGS) entry which is preliminary data.</text>
</comment>
<keyword evidence="8" id="KW-1185">Reference proteome</keyword>
<feature type="transmembrane region" description="Helical" evidence="5">
    <location>
        <begin position="249"/>
        <end position="270"/>
    </location>
</feature>
<feature type="transmembrane region" description="Helical" evidence="5">
    <location>
        <begin position="101"/>
        <end position="120"/>
    </location>
</feature>
<evidence type="ECO:0000256" key="2">
    <source>
        <dbReference type="ARBA" id="ARBA00022692"/>
    </source>
</evidence>
<reference evidence="8" key="1">
    <citation type="journal article" date="2019" name="Int. J. Syst. Evol. Microbiol.">
        <title>The Global Catalogue of Microorganisms (GCM) 10K type strain sequencing project: providing services to taxonomists for standard genome sequencing and annotation.</title>
        <authorList>
            <consortium name="The Broad Institute Genomics Platform"/>
            <consortium name="The Broad Institute Genome Sequencing Center for Infectious Disease"/>
            <person name="Wu L."/>
            <person name="Ma J."/>
        </authorList>
    </citation>
    <scope>NUCLEOTIDE SEQUENCE [LARGE SCALE GENOMIC DNA]</scope>
    <source>
        <strain evidence="8">KCTC 42473</strain>
    </source>
</reference>
<evidence type="ECO:0000259" key="6">
    <source>
        <dbReference type="Pfam" id="PF00892"/>
    </source>
</evidence>
<feature type="transmembrane region" description="Helical" evidence="5">
    <location>
        <begin position="182"/>
        <end position="205"/>
    </location>
</feature>
<dbReference type="RefSeq" id="WP_377761527.1">
    <property type="nucleotide sequence ID" value="NZ_JBHRXY010000008.1"/>
</dbReference>
<keyword evidence="3 5" id="KW-1133">Transmembrane helix</keyword>
<evidence type="ECO:0000256" key="4">
    <source>
        <dbReference type="ARBA" id="ARBA00023136"/>
    </source>
</evidence>
<protein>
    <submittedName>
        <fullName evidence="7">DMT family transporter</fullName>
    </submittedName>
</protein>
<gene>
    <name evidence="7" type="ORF">ACFOM8_11715</name>
</gene>
<feature type="domain" description="EamA" evidence="6">
    <location>
        <begin position="190"/>
        <end position="322"/>
    </location>
</feature>
<dbReference type="PANTHER" id="PTHR32322:SF9">
    <property type="entry name" value="AMINO-ACID METABOLITE EFFLUX PUMP-RELATED"/>
    <property type="match status" value="1"/>
</dbReference>
<proteinExistence type="predicted"/>
<evidence type="ECO:0000256" key="1">
    <source>
        <dbReference type="ARBA" id="ARBA00004141"/>
    </source>
</evidence>
<evidence type="ECO:0000313" key="7">
    <source>
        <dbReference type="EMBL" id="MFC3630109.1"/>
    </source>
</evidence>
<dbReference type="EMBL" id="JBHRXY010000008">
    <property type="protein sequence ID" value="MFC3630109.1"/>
    <property type="molecule type" value="Genomic_DNA"/>
</dbReference>
<feature type="transmembrane region" description="Helical" evidence="5">
    <location>
        <begin position="160"/>
        <end position="176"/>
    </location>
</feature>
<dbReference type="InterPro" id="IPR037185">
    <property type="entry name" value="EmrE-like"/>
</dbReference>
<feature type="domain" description="EamA" evidence="6">
    <location>
        <begin position="44"/>
        <end position="173"/>
    </location>
</feature>
<dbReference type="InterPro" id="IPR050638">
    <property type="entry name" value="AA-Vitamin_Transporters"/>
</dbReference>
<feature type="transmembrane region" description="Helical" evidence="5">
    <location>
        <begin position="282"/>
        <end position="300"/>
    </location>
</feature>
<comment type="subcellular location">
    <subcellularLocation>
        <location evidence="1">Membrane</location>
        <topology evidence="1">Multi-pass membrane protein</topology>
    </subcellularLocation>
</comment>
<dbReference type="Proteomes" id="UP001595539">
    <property type="component" value="Unassembled WGS sequence"/>
</dbReference>
<name>A0ABV7U4W5_9RHOB</name>
<feature type="transmembrane region" description="Helical" evidence="5">
    <location>
        <begin position="126"/>
        <end position="148"/>
    </location>
</feature>
<sequence length="346" mass="37089">MKKMKRPKRVPEMPTAVYRPLKHGGTMPQAAPDQRPMTPREWAMLLALAAVWGGSFFFNGIAIRELPVFTVVVARVTLAAIILLSLLRLRGERMPLGRRAWAAFFAMGLLNNVIPFSLIVWGQQHIASGLASILNASTPLFTVIFAHILTSDERLTGGKLAGVLIGFAGVAAMIGTDALRDLGAHVVAQFMCLAGAMSYAFAGIYGRRFRAMGIGPMSTATGQVVASSMILLPLVAVVDRPWTLPPPSLSAIGALIGVAAISTALAYVLYFRILATAGATNLLLVTFLIPVSAILLGTLFLGETLLPRHFAGMALIGAGLAAIDGRPWRAIRNKAFHRKELSDRQR</sequence>
<feature type="transmembrane region" description="Helical" evidence="5">
    <location>
        <begin position="68"/>
        <end position="89"/>
    </location>
</feature>